<evidence type="ECO:0000256" key="4">
    <source>
        <dbReference type="ARBA" id="ARBA00023004"/>
    </source>
</evidence>
<evidence type="ECO:0000313" key="7">
    <source>
        <dbReference type="EMBL" id="QHT86096.1"/>
    </source>
</evidence>
<dbReference type="EMBL" id="MN740058">
    <property type="protein sequence ID" value="QHT86096.1"/>
    <property type="molecule type" value="Genomic_DNA"/>
</dbReference>
<feature type="domain" description="Rieske" evidence="6">
    <location>
        <begin position="64"/>
        <end position="168"/>
    </location>
</feature>
<keyword evidence="1" id="KW-0001">2Fe-2S</keyword>
<dbReference type="InterPro" id="IPR036922">
    <property type="entry name" value="Rieske_2Fe-2S_sf"/>
</dbReference>
<dbReference type="PANTHER" id="PTHR21266">
    <property type="entry name" value="IRON-SULFUR DOMAIN CONTAINING PROTEIN"/>
    <property type="match status" value="1"/>
</dbReference>
<dbReference type="Gene3D" id="2.102.10.10">
    <property type="entry name" value="Rieske [2Fe-2S] iron-sulphur domain"/>
    <property type="match status" value="1"/>
</dbReference>
<dbReference type="GO" id="GO:0046872">
    <property type="term" value="F:metal ion binding"/>
    <property type="evidence" value="ECO:0007669"/>
    <property type="project" value="UniProtKB-KW"/>
</dbReference>
<evidence type="ECO:0000256" key="3">
    <source>
        <dbReference type="ARBA" id="ARBA00023002"/>
    </source>
</evidence>
<dbReference type="PANTHER" id="PTHR21266:SF60">
    <property type="entry name" value="3-KETOSTEROID-9-ALPHA-MONOOXYGENASE, OXYGENASE COMPONENT"/>
    <property type="match status" value="1"/>
</dbReference>
<dbReference type="InterPro" id="IPR050584">
    <property type="entry name" value="Cholesterol_7-desaturase"/>
</dbReference>
<dbReference type="GO" id="GO:0016491">
    <property type="term" value="F:oxidoreductase activity"/>
    <property type="evidence" value="ECO:0007669"/>
    <property type="project" value="UniProtKB-KW"/>
</dbReference>
<organism evidence="7">
    <name type="scientific">viral metagenome</name>
    <dbReference type="NCBI Taxonomy" id="1070528"/>
    <lineage>
        <taxon>unclassified sequences</taxon>
        <taxon>metagenomes</taxon>
        <taxon>organismal metagenomes</taxon>
    </lineage>
</organism>
<reference evidence="7" key="1">
    <citation type="journal article" date="2020" name="Nature">
        <title>Giant virus diversity and host interactions through global metagenomics.</title>
        <authorList>
            <person name="Schulz F."/>
            <person name="Roux S."/>
            <person name="Paez-Espino D."/>
            <person name="Jungbluth S."/>
            <person name="Walsh D.A."/>
            <person name="Denef V.J."/>
            <person name="McMahon K.D."/>
            <person name="Konstantinidis K.T."/>
            <person name="Eloe-Fadrosh E.A."/>
            <person name="Kyrpides N.C."/>
            <person name="Woyke T."/>
        </authorList>
    </citation>
    <scope>NUCLEOTIDE SEQUENCE</scope>
    <source>
        <strain evidence="7">GVMAG-M-3300023184-184</strain>
    </source>
</reference>
<keyword evidence="3" id="KW-0560">Oxidoreductase</keyword>
<keyword evidence="2" id="KW-0479">Metal-binding</keyword>
<dbReference type="Gene3D" id="3.90.380.10">
    <property type="entry name" value="Naphthalene 1,2-dioxygenase Alpha Subunit, Chain A, domain 1"/>
    <property type="match status" value="1"/>
</dbReference>
<keyword evidence="5" id="KW-0411">Iron-sulfur</keyword>
<dbReference type="AlphaFoldDB" id="A0A6C0I170"/>
<dbReference type="GO" id="GO:0005737">
    <property type="term" value="C:cytoplasm"/>
    <property type="evidence" value="ECO:0007669"/>
    <property type="project" value="TreeGrafter"/>
</dbReference>
<sequence length="391" mass="45730">MNLRIFCIINLFFYTQSFPNFFRNIFHKFDSSFFNSIDIDLKSLLIEPSLVDMPCNETNFNLNWYVIGESSTFLKNKIHKITVWDKDYVVWKDQKTSEIYAMDDDCSHKGTALSGGYLQNSCIVCPYHGYEFSGNGTLIKIPGLNFTSSPCKHQKDYHVVEKNGWVFLNTISKKDYFCDRIDIFEESEAHNPDFSAIFLNVQFKSYGRIVSENSLDVMHIGYVHSFGNREFPSPLKEIPPFAVSPFHYRTEYDYLSGRQSFAKRIFGVNQLKIQNEFALPHFTIARILFGPFISTVVTFATPVNITHTNLYVKTYRNFWRGPINSVNPLDKIFNSLGNFITKRMMYETIMQDKGVVENIKLEHMDGKFNMKYDKLSNTYRTLYKNWIHKIL</sequence>
<evidence type="ECO:0000256" key="2">
    <source>
        <dbReference type="ARBA" id="ARBA00022723"/>
    </source>
</evidence>
<accession>A0A6C0I170</accession>
<keyword evidence="4" id="KW-0408">Iron</keyword>
<name>A0A6C0I170_9ZZZZ</name>
<dbReference type="SUPFAM" id="SSF55961">
    <property type="entry name" value="Bet v1-like"/>
    <property type="match status" value="1"/>
</dbReference>
<dbReference type="GO" id="GO:0051537">
    <property type="term" value="F:2 iron, 2 sulfur cluster binding"/>
    <property type="evidence" value="ECO:0007669"/>
    <property type="project" value="UniProtKB-KW"/>
</dbReference>
<evidence type="ECO:0000256" key="1">
    <source>
        <dbReference type="ARBA" id="ARBA00022714"/>
    </source>
</evidence>
<evidence type="ECO:0000256" key="5">
    <source>
        <dbReference type="ARBA" id="ARBA00023014"/>
    </source>
</evidence>
<dbReference type="Pfam" id="PF00355">
    <property type="entry name" value="Rieske"/>
    <property type="match status" value="1"/>
</dbReference>
<dbReference type="SUPFAM" id="SSF50022">
    <property type="entry name" value="ISP domain"/>
    <property type="match status" value="1"/>
</dbReference>
<evidence type="ECO:0000259" key="6">
    <source>
        <dbReference type="PROSITE" id="PS51296"/>
    </source>
</evidence>
<dbReference type="PROSITE" id="PS51296">
    <property type="entry name" value="RIESKE"/>
    <property type="match status" value="1"/>
</dbReference>
<proteinExistence type="predicted"/>
<protein>
    <recommendedName>
        <fullName evidence="6">Rieske domain-containing protein</fullName>
    </recommendedName>
</protein>
<dbReference type="InterPro" id="IPR017941">
    <property type="entry name" value="Rieske_2Fe-2S"/>
</dbReference>